<feature type="signal peptide" evidence="6">
    <location>
        <begin position="1"/>
        <end position="20"/>
    </location>
</feature>
<evidence type="ECO:0000313" key="9">
    <source>
        <dbReference type="Proteomes" id="UP001164286"/>
    </source>
</evidence>
<dbReference type="RefSeq" id="XP_052942308.1">
    <property type="nucleotide sequence ID" value="XM_053091293.1"/>
</dbReference>
<evidence type="ECO:0000256" key="3">
    <source>
        <dbReference type="ARBA" id="ARBA00047591"/>
    </source>
</evidence>
<organism evidence="8 9">
    <name type="scientific">Dioszegia hungarica</name>
    <dbReference type="NCBI Taxonomy" id="4972"/>
    <lineage>
        <taxon>Eukaryota</taxon>
        <taxon>Fungi</taxon>
        <taxon>Dikarya</taxon>
        <taxon>Basidiomycota</taxon>
        <taxon>Agaricomycotina</taxon>
        <taxon>Tremellomycetes</taxon>
        <taxon>Tremellales</taxon>
        <taxon>Bulleribasidiaceae</taxon>
        <taxon>Dioszegia</taxon>
    </lineage>
</organism>
<feature type="compositionally biased region" description="Basic residues" evidence="5">
    <location>
        <begin position="85"/>
        <end position="94"/>
    </location>
</feature>
<feature type="chain" id="PRO_5041295325" description="Fungal lipase-type domain-containing protein" evidence="6">
    <location>
        <begin position="21"/>
        <end position="398"/>
    </location>
</feature>
<dbReference type="InterPro" id="IPR051218">
    <property type="entry name" value="Sec_MonoDiacylglyc_Lipase"/>
</dbReference>
<reference evidence="8" key="1">
    <citation type="journal article" date="2022" name="G3 (Bethesda)">
        <title>High quality genome of the basidiomycete yeast Dioszegia hungarica PDD-24b-2 isolated from cloud water.</title>
        <authorList>
            <person name="Jarrige D."/>
            <person name="Haridas S."/>
            <person name="Bleykasten-Grosshans C."/>
            <person name="Joly M."/>
            <person name="Nadalig T."/>
            <person name="Sancelme M."/>
            <person name="Vuilleumier S."/>
            <person name="Grigoriev I.V."/>
            <person name="Amato P."/>
            <person name="Bringel F."/>
        </authorList>
    </citation>
    <scope>NUCLEOTIDE SEQUENCE</scope>
    <source>
        <strain evidence="8">PDD-24b-2</strain>
    </source>
</reference>
<dbReference type="Proteomes" id="UP001164286">
    <property type="component" value="Unassembled WGS sequence"/>
</dbReference>
<comment type="catalytic activity">
    <reaction evidence="4">
        <text>a monoacylglycerol + H2O = glycerol + a fatty acid + H(+)</text>
        <dbReference type="Rhea" id="RHEA:15245"/>
        <dbReference type="ChEBI" id="CHEBI:15377"/>
        <dbReference type="ChEBI" id="CHEBI:15378"/>
        <dbReference type="ChEBI" id="CHEBI:17408"/>
        <dbReference type="ChEBI" id="CHEBI:17754"/>
        <dbReference type="ChEBI" id="CHEBI:28868"/>
    </reaction>
</comment>
<evidence type="ECO:0000313" key="8">
    <source>
        <dbReference type="EMBL" id="KAI9632531.1"/>
    </source>
</evidence>
<dbReference type="InterPro" id="IPR002921">
    <property type="entry name" value="Fungal_lipase-type"/>
</dbReference>
<accession>A0AA38H4M8</accession>
<dbReference type="GeneID" id="77730498"/>
<comment type="catalytic activity">
    <reaction evidence="3">
        <text>a diacylglycerol + H2O = a monoacylglycerol + a fatty acid + H(+)</text>
        <dbReference type="Rhea" id="RHEA:32731"/>
        <dbReference type="ChEBI" id="CHEBI:15377"/>
        <dbReference type="ChEBI" id="CHEBI:15378"/>
        <dbReference type="ChEBI" id="CHEBI:17408"/>
        <dbReference type="ChEBI" id="CHEBI:18035"/>
        <dbReference type="ChEBI" id="CHEBI:28868"/>
    </reaction>
</comment>
<keyword evidence="1" id="KW-1015">Disulfide bond</keyword>
<evidence type="ECO:0000256" key="5">
    <source>
        <dbReference type="SAM" id="MobiDB-lite"/>
    </source>
</evidence>
<dbReference type="EMBL" id="JAKWFO010000014">
    <property type="protein sequence ID" value="KAI9632531.1"/>
    <property type="molecule type" value="Genomic_DNA"/>
</dbReference>
<evidence type="ECO:0000256" key="2">
    <source>
        <dbReference type="ARBA" id="ARBA00043996"/>
    </source>
</evidence>
<comment type="caution">
    <text evidence="8">The sequence shown here is derived from an EMBL/GenBank/DDBJ whole genome shotgun (WGS) entry which is preliminary data.</text>
</comment>
<evidence type="ECO:0000259" key="7">
    <source>
        <dbReference type="Pfam" id="PF01764"/>
    </source>
</evidence>
<evidence type="ECO:0000256" key="6">
    <source>
        <dbReference type="SAM" id="SignalP"/>
    </source>
</evidence>
<comment type="similarity">
    <text evidence="2">Belongs to the AB hydrolase superfamily. Lipase family. Class 3 subfamily.</text>
</comment>
<dbReference type="GO" id="GO:0006629">
    <property type="term" value="P:lipid metabolic process"/>
    <property type="evidence" value="ECO:0007669"/>
    <property type="project" value="InterPro"/>
</dbReference>
<keyword evidence="6" id="KW-0732">Signal</keyword>
<dbReference type="PANTHER" id="PTHR45856:SF24">
    <property type="entry name" value="FUNGAL LIPASE-LIKE DOMAIN-CONTAINING PROTEIN"/>
    <property type="match status" value="1"/>
</dbReference>
<protein>
    <recommendedName>
        <fullName evidence="7">Fungal lipase-type domain-containing protein</fullName>
    </recommendedName>
</protein>
<proteinExistence type="inferred from homology"/>
<feature type="domain" description="Fungal lipase-type" evidence="7">
    <location>
        <begin position="234"/>
        <end position="329"/>
    </location>
</feature>
<feature type="region of interest" description="Disordered" evidence="5">
    <location>
        <begin position="77"/>
        <end position="97"/>
    </location>
</feature>
<evidence type="ECO:0000256" key="4">
    <source>
        <dbReference type="ARBA" id="ARBA00048461"/>
    </source>
</evidence>
<dbReference type="SUPFAM" id="SSF53474">
    <property type="entry name" value="alpha/beta-Hydrolases"/>
    <property type="match status" value="1"/>
</dbReference>
<dbReference type="AlphaFoldDB" id="A0AA38H4M8"/>
<evidence type="ECO:0000256" key="1">
    <source>
        <dbReference type="ARBA" id="ARBA00023157"/>
    </source>
</evidence>
<sequence length="398" mass="42509">MRISNSNAISALSLVASVLARPTGDFISVLTGGPQAALNMPMGRTAVSRADMEEMARLAIAVNTAYCPMDRLLQPHPTAEVSSPGRHKRSHTPIRHASSIVISSQDPEFASQAEEVDMNWYISHTPSTQTLTLAFSSLPSTDDLMDLLSSSPFPNATLNDNFVELPTYLFPEDSVPFDPSPAIHHSYLPALETHGTSALLAVLDLLETPPIPIRTNRNVLQSFINSLSRHPEPLAAKPIKHVEVVGHGLGASMALLVSVALHLEVAGPAAESYANPLSPVGISATLFGSPRVGDEVFAAWVDQLQIESPELRINRITSYADTVAHLPARHLDLVHPSIGEIWVGADPRVAYACRGESEGEASEACSASIPLPKTSLLDHAGPFGGVWIGQSKCRRSGA</sequence>
<keyword evidence="9" id="KW-1185">Reference proteome</keyword>
<name>A0AA38H4M8_9TREE</name>
<gene>
    <name evidence="8" type="ORF">MKK02DRAFT_40835</name>
</gene>
<dbReference type="InterPro" id="IPR029058">
    <property type="entry name" value="AB_hydrolase_fold"/>
</dbReference>
<dbReference type="Pfam" id="PF01764">
    <property type="entry name" value="Lipase_3"/>
    <property type="match status" value="1"/>
</dbReference>
<dbReference type="Gene3D" id="3.40.50.1820">
    <property type="entry name" value="alpha/beta hydrolase"/>
    <property type="match status" value="1"/>
</dbReference>
<dbReference type="PANTHER" id="PTHR45856">
    <property type="entry name" value="ALPHA/BETA-HYDROLASES SUPERFAMILY PROTEIN"/>
    <property type="match status" value="1"/>
</dbReference>